<dbReference type="GeneID" id="40086070"/>
<dbReference type="Proteomes" id="UP000222087">
    <property type="component" value="Segment"/>
</dbReference>
<reference evidence="1 2" key="1">
    <citation type="submission" date="2017-06" db="EMBL/GenBank/DDBJ databases">
        <authorList>
            <person name="Farren J.M."/>
            <person name="Feneis A.M."/>
            <person name="Firkus N.C."/>
            <person name="Flanders A.H."/>
            <person name="Ford M.A."/>
            <person name="Greenwaldt M.E."/>
            <person name="Htoo L.P."/>
            <person name="Johnson E.S."/>
            <person name="Kubacki D.C."/>
            <person name="Lee D.S."/>
            <person name="Revie H.B."/>
            <person name="Rossin C."/>
            <person name="Schommer E.M."/>
            <person name="Schroeder K.A."/>
            <person name="Struss M.J."/>
            <person name="Tarras A.R."/>
            <person name="Troje M.P."/>
            <person name="Urick M.N."/>
            <person name="Williams B.R."/>
            <person name="Witt A.Y."/>
            <person name="Bonilla J.A."/>
            <person name="Klyczek K."/>
            <person name="Garlena R.A."/>
            <person name="Russell D.A."/>
            <person name="Pope W.H."/>
            <person name="Jacobs-Sera D."/>
            <person name="Hendrix R.W."/>
            <person name="Hatfull G.F."/>
        </authorList>
    </citation>
    <scope>NUCLEOTIDE SEQUENCE [LARGE SCALE GENOMIC DNA]</scope>
</reference>
<gene>
    <name evidence="1" type="primary">48</name>
    <name evidence="1" type="ORF">SEA_BEANS_48</name>
</gene>
<sequence length="98" mass="11227">MIFVEARQSRQSRWCDDTSAHQRRIEPGDWYGRVSVAPRDDIMGAADGKWYSYPICLSCLLYTRTGRIAYFSRDREGRALVAGILQRKAQRVADATLV</sequence>
<evidence type="ECO:0000313" key="1">
    <source>
        <dbReference type="EMBL" id="ASR84723.1"/>
    </source>
</evidence>
<dbReference type="EMBL" id="MF324907">
    <property type="protein sequence ID" value="ASR84723.1"/>
    <property type="molecule type" value="Genomic_DNA"/>
</dbReference>
<name>A0A222ZIY2_9CAUD</name>
<keyword evidence="2" id="KW-1185">Reference proteome</keyword>
<proteinExistence type="predicted"/>
<dbReference type="OrthoDB" id="20235at10239"/>
<accession>A0A222ZIY2</accession>
<dbReference type="RefSeq" id="YP_009609989.1">
    <property type="nucleotide sequence ID" value="NC_041999.1"/>
</dbReference>
<dbReference type="KEGG" id="vg:40086070"/>
<protein>
    <submittedName>
        <fullName evidence="1">Uncharacterized protein</fullName>
    </submittedName>
</protein>
<evidence type="ECO:0000313" key="2">
    <source>
        <dbReference type="Proteomes" id="UP000222087"/>
    </source>
</evidence>
<organism evidence="1 2">
    <name type="scientific">Arthrobacter phage Beans</name>
    <dbReference type="NCBI Taxonomy" id="2015815"/>
    <lineage>
        <taxon>Viruses</taxon>
        <taxon>Duplodnaviria</taxon>
        <taxon>Heunggongvirae</taxon>
        <taxon>Uroviricota</taxon>
        <taxon>Caudoviricetes</taxon>
        <taxon>Berryhillviridae</taxon>
        <taxon>Jawnskivirus</taxon>
        <taxon>Jawnskivirus beans</taxon>
        <taxon>Marthavirus beans</taxon>
    </lineage>
</organism>